<dbReference type="PANTHER" id="PTHR21349:SF0">
    <property type="entry name" value="LARGE RIBOSOMAL SUBUNIT PROTEIN BL21M"/>
    <property type="match status" value="1"/>
</dbReference>
<dbReference type="EMBL" id="WTUW01000001">
    <property type="protein sequence ID" value="MZR29413.1"/>
    <property type="molecule type" value="Genomic_DNA"/>
</dbReference>
<evidence type="ECO:0000313" key="7">
    <source>
        <dbReference type="EMBL" id="MZR29413.1"/>
    </source>
</evidence>
<proteinExistence type="inferred from homology"/>
<feature type="compositionally biased region" description="Basic residues" evidence="6">
    <location>
        <begin position="157"/>
        <end position="173"/>
    </location>
</feature>
<dbReference type="GO" id="GO:0003735">
    <property type="term" value="F:structural constituent of ribosome"/>
    <property type="evidence" value="ECO:0007669"/>
    <property type="project" value="InterPro"/>
</dbReference>
<gene>
    <name evidence="4 7" type="primary">rplU</name>
    <name evidence="7" type="ORF">GQE98_02080</name>
</gene>
<comment type="similarity">
    <text evidence="1 4 5">Belongs to the bacterial ribosomal protein bL21 family.</text>
</comment>
<evidence type="ECO:0000313" key="8">
    <source>
        <dbReference type="Proteomes" id="UP000476030"/>
    </source>
</evidence>
<dbReference type="Pfam" id="PF00829">
    <property type="entry name" value="Ribosomal_L21p"/>
    <property type="match status" value="1"/>
</dbReference>
<evidence type="ECO:0000256" key="4">
    <source>
        <dbReference type="HAMAP-Rule" id="MF_01363"/>
    </source>
</evidence>
<evidence type="ECO:0000256" key="6">
    <source>
        <dbReference type="SAM" id="MobiDB-lite"/>
    </source>
</evidence>
<comment type="subunit">
    <text evidence="4">Part of the 50S ribosomal subunit. Contacts protein L20.</text>
</comment>
<evidence type="ECO:0000256" key="3">
    <source>
        <dbReference type="ARBA" id="ARBA00023274"/>
    </source>
</evidence>
<dbReference type="NCBIfam" id="TIGR00061">
    <property type="entry name" value="L21"/>
    <property type="match status" value="1"/>
</dbReference>
<dbReference type="GO" id="GO:0006412">
    <property type="term" value="P:translation"/>
    <property type="evidence" value="ECO:0007669"/>
    <property type="project" value="UniProtKB-UniRule"/>
</dbReference>
<protein>
    <recommendedName>
        <fullName evidence="4">Large ribosomal subunit protein bL21</fullName>
    </recommendedName>
</protein>
<keyword evidence="2 4" id="KW-0689">Ribosomal protein</keyword>
<dbReference type="Proteomes" id="UP000476030">
    <property type="component" value="Unassembled WGS sequence"/>
</dbReference>
<keyword evidence="3 4" id="KW-0687">Ribonucleoprotein</keyword>
<dbReference type="PANTHER" id="PTHR21349">
    <property type="entry name" value="50S RIBOSOMAL PROTEIN L21"/>
    <property type="match status" value="1"/>
</dbReference>
<comment type="function">
    <text evidence="4 5">This protein binds to 23S rRNA in the presence of protein L20.</text>
</comment>
<organism evidence="7 8">
    <name type="scientific">Sneathiella litorea</name>
    <dbReference type="NCBI Taxonomy" id="2606216"/>
    <lineage>
        <taxon>Bacteria</taxon>
        <taxon>Pseudomonadati</taxon>
        <taxon>Pseudomonadota</taxon>
        <taxon>Alphaproteobacteria</taxon>
        <taxon>Sneathiellales</taxon>
        <taxon>Sneathiellaceae</taxon>
        <taxon>Sneathiella</taxon>
    </lineage>
</organism>
<name>A0A6L8W4H1_9PROT</name>
<feature type="compositionally biased region" description="Basic and acidic residues" evidence="6">
    <location>
        <begin position="117"/>
        <end position="138"/>
    </location>
</feature>
<evidence type="ECO:0000256" key="5">
    <source>
        <dbReference type="RuleBase" id="RU000562"/>
    </source>
</evidence>
<dbReference type="GO" id="GO:0005737">
    <property type="term" value="C:cytoplasm"/>
    <property type="evidence" value="ECO:0007669"/>
    <property type="project" value="UniProtKB-ARBA"/>
</dbReference>
<dbReference type="GO" id="GO:0019843">
    <property type="term" value="F:rRNA binding"/>
    <property type="evidence" value="ECO:0007669"/>
    <property type="project" value="UniProtKB-UniRule"/>
</dbReference>
<keyword evidence="4 5" id="KW-0699">rRNA-binding</keyword>
<sequence length="173" mass="18233">MFAVIKTGGKQYKVAKDDVIKVERLAGEAGDSVQLDEVLAISGEDGALTIGAPLLDGAVVSATLLEQARADKIVVFKKKRRQNYRRKAGHRQDLSVLRITDIAAKGAKKATAKKAAPKKEAEVKADAPAKEEKAEAAPKKAAAKKAAPKATAEKKAPAKKAAPKKAAAKKTEE</sequence>
<feature type="compositionally biased region" description="Basic residues" evidence="6">
    <location>
        <begin position="106"/>
        <end position="116"/>
    </location>
</feature>
<comment type="caution">
    <text evidence="7">The sequence shown here is derived from an EMBL/GenBank/DDBJ whole genome shotgun (WGS) entry which is preliminary data.</text>
</comment>
<accession>A0A6L8W4H1</accession>
<dbReference type="InterPro" id="IPR036164">
    <property type="entry name" value="bL21-like_sf"/>
</dbReference>
<feature type="region of interest" description="Disordered" evidence="6">
    <location>
        <begin position="105"/>
        <end position="173"/>
    </location>
</feature>
<evidence type="ECO:0000256" key="1">
    <source>
        <dbReference type="ARBA" id="ARBA00008563"/>
    </source>
</evidence>
<dbReference type="GO" id="GO:1990904">
    <property type="term" value="C:ribonucleoprotein complex"/>
    <property type="evidence" value="ECO:0007669"/>
    <property type="project" value="UniProtKB-KW"/>
</dbReference>
<dbReference type="GO" id="GO:0005840">
    <property type="term" value="C:ribosome"/>
    <property type="evidence" value="ECO:0007669"/>
    <property type="project" value="UniProtKB-KW"/>
</dbReference>
<keyword evidence="8" id="KW-1185">Reference proteome</keyword>
<dbReference type="AlphaFoldDB" id="A0A6L8W4H1"/>
<evidence type="ECO:0000256" key="2">
    <source>
        <dbReference type="ARBA" id="ARBA00022980"/>
    </source>
</evidence>
<reference evidence="7 8" key="1">
    <citation type="submission" date="2019-12" db="EMBL/GenBank/DDBJ databases">
        <title>Snethiella sp. nov. sp. isolated from sea sand.</title>
        <authorList>
            <person name="Kim J."/>
            <person name="Jeong S.E."/>
            <person name="Jung H.S."/>
            <person name="Jeon C.O."/>
        </authorList>
    </citation>
    <scope>NUCLEOTIDE SEQUENCE [LARGE SCALE GENOMIC DNA]</scope>
    <source>
        <strain evidence="7 8">DP05</strain>
    </source>
</reference>
<dbReference type="SUPFAM" id="SSF141091">
    <property type="entry name" value="L21p-like"/>
    <property type="match status" value="1"/>
</dbReference>
<keyword evidence="4 5" id="KW-0694">RNA-binding</keyword>
<dbReference type="InterPro" id="IPR001787">
    <property type="entry name" value="Ribosomal_bL21"/>
</dbReference>
<dbReference type="RefSeq" id="WP_161313884.1">
    <property type="nucleotide sequence ID" value="NZ_WTUW01000001.1"/>
</dbReference>
<dbReference type="HAMAP" id="MF_01363">
    <property type="entry name" value="Ribosomal_bL21"/>
    <property type="match status" value="1"/>
</dbReference>
<dbReference type="InterPro" id="IPR028909">
    <property type="entry name" value="bL21-like"/>
</dbReference>